<protein>
    <submittedName>
        <fullName evidence="2">Putative secreted effector protein CSEP007</fullName>
    </submittedName>
</protein>
<organism evidence="2">
    <name type="scientific">Podosphaera xanthii</name>
    <dbReference type="NCBI Taxonomy" id="135283"/>
    <lineage>
        <taxon>Eukaryota</taxon>
        <taxon>Fungi</taxon>
        <taxon>Dikarya</taxon>
        <taxon>Ascomycota</taxon>
        <taxon>Pezizomycotina</taxon>
        <taxon>Leotiomycetes</taxon>
        <taxon>Erysiphales</taxon>
        <taxon>Erysiphaceae</taxon>
        <taxon>Podosphaera</taxon>
    </lineage>
</organism>
<evidence type="ECO:0000256" key="1">
    <source>
        <dbReference type="SAM" id="SignalP"/>
    </source>
</evidence>
<name>A0A2U7MKB0_9PEZI</name>
<reference evidence="2" key="2">
    <citation type="submission" date="2018-06" db="EMBL/GenBank/DDBJ databases">
        <title>Identification of six novel powdery mildew effectors by Agrobacterium tumefaciens-mediated host induced gene silencing (ATM-HIGS) system.</title>
        <authorList>
            <person name="Martinez-Cruz J."/>
            <person name="Romero D."/>
            <person name="de Vicente A."/>
            <person name="Perez-Garcia A."/>
        </authorList>
    </citation>
    <scope>NUCLEOTIDE SEQUENCE</scope>
    <source>
        <strain evidence="2">2086</strain>
    </source>
</reference>
<reference evidence="2" key="1">
    <citation type="submission" date="2016-05" db="EMBL/GenBank/DDBJ databases">
        <authorList>
            <person name="Lavstsen T."/>
            <person name="Jespersen J.S."/>
        </authorList>
    </citation>
    <scope>NUCLEOTIDE SEQUENCE</scope>
    <source>
        <strain evidence="2">2086</strain>
    </source>
</reference>
<proteinExistence type="evidence at transcript level"/>
<feature type="chain" id="PRO_5015868711" evidence="1">
    <location>
        <begin position="22"/>
        <end position="59"/>
    </location>
</feature>
<sequence>MLAIKTSSLVLFLSIVTTGFGSPTPCPEKTRDLILRGDLDPSACCSIGLCKRGIFILPD</sequence>
<dbReference type="AlphaFoldDB" id="A0A2U7MKB0"/>
<evidence type="ECO:0000313" key="2">
    <source>
        <dbReference type="EMBL" id="ARJ57517.1"/>
    </source>
</evidence>
<dbReference type="EMBL" id="KX267933">
    <property type="protein sequence ID" value="ARJ57517.1"/>
    <property type="molecule type" value="mRNA"/>
</dbReference>
<feature type="signal peptide" evidence="1">
    <location>
        <begin position="1"/>
        <end position="21"/>
    </location>
</feature>
<accession>A0A2U7MKB0</accession>
<keyword evidence="1" id="KW-0732">Signal</keyword>